<name>A0AAW5QXK6_9HYPH</name>
<dbReference type="AlphaFoldDB" id="A0AAW5QXK6"/>
<dbReference type="Proteomes" id="UP001320898">
    <property type="component" value="Unassembled WGS sequence"/>
</dbReference>
<evidence type="ECO:0000259" key="2">
    <source>
        <dbReference type="Pfam" id="PF13454"/>
    </source>
</evidence>
<dbReference type="PANTHER" id="PTHR40254:SF1">
    <property type="entry name" value="BLR0577 PROTEIN"/>
    <property type="match status" value="1"/>
</dbReference>
<sequence length="527" mass="56188">MTTPRHIALVGCGFTGTSAFYQLVDRYPVEKITIFEATGDFGPGYPYRTDESRDYLINNTTDTMCLVASNRRAFVDWLRTRPDLAPDLDEKGHLPRPVYGEFLKDAVAATRVNAAIKGIAVDLIPHAVSDITETDGGVTLTWAGGTTVADVAILTTGRAVEYQPFPAPPAGGARYLASHIGTADFETIPPDATVHIMGASLSAYDVLNRLFAPSTGCRFARGADGALTFVPGANQRHAVLCSRSGRIKGAQTRNGGAVTRNAFTPARIRALAGAGQFDLAALRDLVMDDAAANGVTLDADGLMDPYRDCADADALNARAAEILAHAIGLADSSDTVNFLVDFLGDAQVDLWDLFAERLLSAEAERTYRDAVETAVLCYAAPCPVPTAEKILALMKAGRLRILKGARDVGLDDTGAYTIHHDFGSERADILVNTIGAVNRDVAHPDQDGLTRALAKKGYLRPYARDGIALPGADVDMASFRATGATNIYVANMMLWGPGFFTSSAFMMATVVERLLARMFQAGAMGKG</sequence>
<keyword evidence="1" id="KW-1133">Transmembrane helix</keyword>
<evidence type="ECO:0000313" key="3">
    <source>
        <dbReference type="EMBL" id="MCT8972791.1"/>
    </source>
</evidence>
<dbReference type="Pfam" id="PF13454">
    <property type="entry name" value="NAD_binding_9"/>
    <property type="match status" value="1"/>
</dbReference>
<keyword evidence="4" id="KW-1185">Reference proteome</keyword>
<evidence type="ECO:0000313" key="4">
    <source>
        <dbReference type="Proteomes" id="UP001320898"/>
    </source>
</evidence>
<comment type="caution">
    <text evidence="3">The sequence shown here is derived from an EMBL/GenBank/DDBJ whole genome shotgun (WGS) entry which is preliminary data.</text>
</comment>
<proteinExistence type="predicted"/>
<dbReference type="EMBL" id="JALIDZ010000005">
    <property type="protein sequence ID" value="MCT8972791.1"/>
    <property type="molecule type" value="Genomic_DNA"/>
</dbReference>
<feature type="domain" description="FAD-dependent urate hydroxylase HpyO/Asp monooxygenase CreE-like FAD/NAD(P)-binding" evidence="2">
    <location>
        <begin position="8"/>
        <end position="158"/>
    </location>
</feature>
<accession>A0AAW5QXK6</accession>
<dbReference type="InterPro" id="IPR038732">
    <property type="entry name" value="HpyO/CreE_NAD-binding"/>
</dbReference>
<dbReference type="SUPFAM" id="SSF51905">
    <property type="entry name" value="FAD/NAD(P)-binding domain"/>
    <property type="match status" value="1"/>
</dbReference>
<reference evidence="3 4" key="1">
    <citation type="submission" date="2022-04" db="EMBL/GenBank/DDBJ databases">
        <authorList>
            <person name="Ye Y.-Q."/>
            <person name="Du Z.-J."/>
        </authorList>
    </citation>
    <scope>NUCLEOTIDE SEQUENCE [LARGE SCALE GENOMIC DNA]</scope>
    <source>
        <strain evidence="3 4">A6E488</strain>
    </source>
</reference>
<keyword evidence="1" id="KW-0812">Transmembrane</keyword>
<feature type="transmembrane region" description="Helical" evidence="1">
    <location>
        <begin position="494"/>
        <end position="516"/>
    </location>
</feature>
<keyword evidence="1" id="KW-0472">Membrane</keyword>
<protein>
    <submittedName>
        <fullName evidence="3">FAD/NAD(P)-binding protein</fullName>
    </submittedName>
</protein>
<dbReference type="PANTHER" id="PTHR40254">
    <property type="entry name" value="BLR0577 PROTEIN"/>
    <property type="match status" value="1"/>
</dbReference>
<dbReference type="InterPro" id="IPR036188">
    <property type="entry name" value="FAD/NAD-bd_sf"/>
</dbReference>
<evidence type="ECO:0000256" key="1">
    <source>
        <dbReference type="SAM" id="Phobius"/>
    </source>
</evidence>
<organism evidence="3 4">
    <name type="scientific">Microbaculum marinisediminis</name>
    <dbReference type="NCBI Taxonomy" id="2931392"/>
    <lineage>
        <taxon>Bacteria</taxon>
        <taxon>Pseudomonadati</taxon>
        <taxon>Pseudomonadota</taxon>
        <taxon>Alphaproteobacteria</taxon>
        <taxon>Hyphomicrobiales</taxon>
        <taxon>Tepidamorphaceae</taxon>
        <taxon>Microbaculum</taxon>
    </lineage>
</organism>
<gene>
    <name evidence="3" type="ORF">MUB46_13070</name>
</gene>
<dbReference type="RefSeq" id="WP_261616365.1">
    <property type="nucleotide sequence ID" value="NZ_JALIDZ010000005.1"/>
</dbReference>
<dbReference type="InterPro" id="IPR052189">
    <property type="entry name" value="L-asp_N-monooxygenase_NS-form"/>
</dbReference>